<keyword evidence="5" id="KW-0256">Endoplasmic reticulum</keyword>
<dbReference type="STRING" id="857342.A0A2T3AS78"/>
<evidence type="ECO:0000256" key="2">
    <source>
        <dbReference type="ARBA" id="ARBA00022729"/>
    </source>
</evidence>
<evidence type="ECO:0000256" key="1">
    <source>
        <dbReference type="ARBA" id="ARBA00004319"/>
    </source>
</evidence>
<dbReference type="SMART" id="SM00028">
    <property type="entry name" value="TPR"/>
    <property type="match status" value="5"/>
</dbReference>
<dbReference type="GO" id="GO:0034975">
    <property type="term" value="P:protein folding in endoplasmic reticulum"/>
    <property type="evidence" value="ECO:0007669"/>
    <property type="project" value="TreeGrafter"/>
</dbReference>
<protein>
    <recommendedName>
        <fullName evidence="6">Tetratricopeptide repeat and J domain-containing co-chaperone DNJ1</fullName>
    </recommendedName>
</protein>
<dbReference type="RefSeq" id="XP_024717514.1">
    <property type="nucleotide sequence ID" value="XM_024863038.1"/>
</dbReference>
<dbReference type="GO" id="GO:0051787">
    <property type="term" value="F:misfolded protein binding"/>
    <property type="evidence" value="ECO:0007669"/>
    <property type="project" value="TreeGrafter"/>
</dbReference>
<evidence type="ECO:0000256" key="6">
    <source>
        <dbReference type="ARBA" id="ARBA00073740"/>
    </source>
</evidence>
<dbReference type="InterPro" id="IPR011990">
    <property type="entry name" value="TPR-like_helical_dom_sf"/>
</dbReference>
<evidence type="ECO:0000256" key="3">
    <source>
        <dbReference type="ARBA" id="ARBA00022737"/>
    </source>
</evidence>
<feature type="repeat" description="TPR" evidence="7">
    <location>
        <begin position="36"/>
        <end position="69"/>
    </location>
</feature>
<keyword evidence="3" id="KW-0677">Repeat</keyword>
<dbReference type="OrthoDB" id="1726119at2759"/>
<feature type="chain" id="PRO_5015430455" description="Tetratricopeptide repeat and J domain-containing co-chaperone DNJ1" evidence="9">
    <location>
        <begin position="25"/>
        <end position="522"/>
    </location>
</feature>
<organism evidence="11 12">
    <name type="scientific">Amorphotheca resinae ATCC 22711</name>
    <dbReference type="NCBI Taxonomy" id="857342"/>
    <lineage>
        <taxon>Eukaryota</taxon>
        <taxon>Fungi</taxon>
        <taxon>Dikarya</taxon>
        <taxon>Ascomycota</taxon>
        <taxon>Pezizomycotina</taxon>
        <taxon>Leotiomycetes</taxon>
        <taxon>Helotiales</taxon>
        <taxon>Amorphothecaceae</taxon>
        <taxon>Amorphotheca</taxon>
    </lineage>
</organism>
<feature type="repeat" description="TPR" evidence="7">
    <location>
        <begin position="70"/>
        <end position="103"/>
    </location>
</feature>
<dbReference type="FunFam" id="1.10.287.110:FF:000083">
    <property type="entry name" value="DnaJ and TPR domain protein"/>
    <property type="match status" value="1"/>
</dbReference>
<keyword evidence="2 9" id="KW-0732">Signal</keyword>
<comment type="subcellular location">
    <subcellularLocation>
        <location evidence="1">Endoplasmic reticulum lumen</location>
    </subcellularLocation>
</comment>
<dbReference type="AlphaFoldDB" id="A0A2T3AS78"/>
<sequence length="522" mass="58087">MMIVNLSVLAFAATILSANTLVVALSAGDIPSDTPISALLASANSHLAKGETNDALTYYDIAISRDPQNYLTYFKRGATYLSLGRTAQASQDFDKVLEMKPGFEGALQQRARIKAKGGEWEAAKRDYIAHGNSKEELRELEEAQGAAALATIAEKNGDWEECVSQSGAAIMVASRLLSLRKTRAHCRFERGEVQEGMSDLKHVLQMQPGSTEPHMQISSITFYSLGDLEPGMEQLRKCLHSDPDSKSCKKLYRREKTLDKQLTQVNKYFEKHQYASALKVLLPSAEDSGLVQDIKDDVKELREAGTIPKHAPNNLVARVVEMVCEAYHETKNYKKSIPWCEEALTYNEHSLYGLLSKAQAHMTAENFEAAISSLNTAKEHHPGAHQINQLLQDAQIKLRQSKTKDYYKVLGVPRDADELQIKSAYRKMIKLHHPDKARKSGISKEDAEKKMASINEAYEVLSDPELKSRYDRGDDPNDHEQQRHNPFQGNPFGGGHPFAQHSHGHGGQFNFKFGGGGFQFGG</sequence>
<dbReference type="InterPro" id="IPR001623">
    <property type="entry name" value="DnaJ_domain"/>
</dbReference>
<evidence type="ECO:0000259" key="10">
    <source>
        <dbReference type="PROSITE" id="PS50076"/>
    </source>
</evidence>
<dbReference type="CDD" id="cd06257">
    <property type="entry name" value="DnaJ"/>
    <property type="match status" value="1"/>
</dbReference>
<dbReference type="SUPFAM" id="SSF46565">
    <property type="entry name" value="Chaperone J-domain"/>
    <property type="match status" value="1"/>
</dbReference>
<dbReference type="Proteomes" id="UP000241818">
    <property type="component" value="Unassembled WGS sequence"/>
</dbReference>
<dbReference type="Gene3D" id="1.25.40.10">
    <property type="entry name" value="Tetratricopeptide repeat domain"/>
    <property type="match status" value="1"/>
</dbReference>
<evidence type="ECO:0000256" key="7">
    <source>
        <dbReference type="PROSITE-ProRule" id="PRU00339"/>
    </source>
</evidence>
<evidence type="ECO:0000256" key="5">
    <source>
        <dbReference type="ARBA" id="ARBA00022824"/>
    </source>
</evidence>
<evidence type="ECO:0000256" key="8">
    <source>
        <dbReference type="SAM" id="MobiDB-lite"/>
    </source>
</evidence>
<dbReference type="Pfam" id="PF13432">
    <property type="entry name" value="TPR_16"/>
    <property type="match status" value="1"/>
</dbReference>
<dbReference type="InterPro" id="IPR036869">
    <property type="entry name" value="J_dom_sf"/>
</dbReference>
<evidence type="ECO:0000256" key="4">
    <source>
        <dbReference type="ARBA" id="ARBA00022803"/>
    </source>
</evidence>
<name>A0A2T3AS78_AMORE</name>
<dbReference type="PANTHER" id="PTHR44140:SF2">
    <property type="entry name" value="LD25575P"/>
    <property type="match status" value="1"/>
</dbReference>
<dbReference type="GO" id="GO:0005788">
    <property type="term" value="C:endoplasmic reticulum lumen"/>
    <property type="evidence" value="ECO:0007669"/>
    <property type="project" value="UniProtKB-SubCell"/>
</dbReference>
<reference evidence="11 12" key="1">
    <citation type="journal article" date="2018" name="New Phytol.">
        <title>Comparative genomics and transcriptomics depict ericoid mycorrhizal fungi as versatile saprotrophs and plant mutualists.</title>
        <authorList>
            <person name="Martino E."/>
            <person name="Morin E."/>
            <person name="Grelet G.A."/>
            <person name="Kuo A."/>
            <person name="Kohler A."/>
            <person name="Daghino S."/>
            <person name="Barry K.W."/>
            <person name="Cichocki N."/>
            <person name="Clum A."/>
            <person name="Dockter R.B."/>
            <person name="Hainaut M."/>
            <person name="Kuo R.C."/>
            <person name="LaButti K."/>
            <person name="Lindahl B.D."/>
            <person name="Lindquist E.A."/>
            <person name="Lipzen A."/>
            <person name="Khouja H.R."/>
            <person name="Magnuson J."/>
            <person name="Murat C."/>
            <person name="Ohm R.A."/>
            <person name="Singer S.W."/>
            <person name="Spatafora J.W."/>
            <person name="Wang M."/>
            <person name="Veneault-Fourrey C."/>
            <person name="Henrissat B."/>
            <person name="Grigoriev I.V."/>
            <person name="Martin F.M."/>
            <person name="Perotto S."/>
        </authorList>
    </citation>
    <scope>NUCLEOTIDE SEQUENCE [LARGE SCALE GENOMIC DNA]</scope>
    <source>
        <strain evidence="11 12">ATCC 22711</strain>
    </source>
</reference>
<dbReference type="GO" id="GO:0051087">
    <property type="term" value="F:protein-folding chaperone binding"/>
    <property type="evidence" value="ECO:0007669"/>
    <property type="project" value="TreeGrafter"/>
</dbReference>
<accession>A0A2T3AS78</accession>
<dbReference type="Pfam" id="PF00226">
    <property type="entry name" value="DnaJ"/>
    <property type="match status" value="1"/>
</dbReference>
<dbReference type="EMBL" id="KZ679017">
    <property type="protein sequence ID" value="PSS09216.1"/>
    <property type="molecule type" value="Genomic_DNA"/>
</dbReference>
<dbReference type="PROSITE" id="PS50005">
    <property type="entry name" value="TPR"/>
    <property type="match status" value="2"/>
</dbReference>
<proteinExistence type="predicted"/>
<keyword evidence="12" id="KW-1185">Reference proteome</keyword>
<dbReference type="SUPFAM" id="SSF48452">
    <property type="entry name" value="TPR-like"/>
    <property type="match status" value="1"/>
</dbReference>
<dbReference type="PANTHER" id="PTHR44140">
    <property type="entry name" value="LD25575P"/>
    <property type="match status" value="1"/>
</dbReference>
<dbReference type="PRINTS" id="PR00625">
    <property type="entry name" value="JDOMAIN"/>
</dbReference>
<feature type="compositionally biased region" description="Basic and acidic residues" evidence="8">
    <location>
        <begin position="464"/>
        <end position="483"/>
    </location>
</feature>
<evidence type="ECO:0000256" key="9">
    <source>
        <dbReference type="SAM" id="SignalP"/>
    </source>
</evidence>
<dbReference type="FunFam" id="1.25.40.10:FF:000224">
    <property type="entry name" value="DnaJ and TPR domain protein"/>
    <property type="match status" value="1"/>
</dbReference>
<keyword evidence="4 7" id="KW-0802">TPR repeat</keyword>
<feature type="domain" description="J" evidence="10">
    <location>
        <begin position="405"/>
        <end position="474"/>
    </location>
</feature>
<evidence type="ECO:0000313" key="11">
    <source>
        <dbReference type="EMBL" id="PSS09216.1"/>
    </source>
</evidence>
<dbReference type="InParanoid" id="A0A2T3AS78"/>
<dbReference type="InterPro" id="IPR019734">
    <property type="entry name" value="TPR_rpt"/>
</dbReference>
<dbReference type="SMART" id="SM00271">
    <property type="entry name" value="DnaJ"/>
    <property type="match status" value="1"/>
</dbReference>
<feature type="region of interest" description="Disordered" evidence="8">
    <location>
        <begin position="463"/>
        <end position="505"/>
    </location>
</feature>
<dbReference type="GeneID" id="36571119"/>
<dbReference type="InterPro" id="IPR051727">
    <property type="entry name" value="DnaJ_C3_Co-chaperones"/>
</dbReference>
<gene>
    <name evidence="11" type="ORF">M430DRAFT_146935</name>
</gene>
<dbReference type="Gene3D" id="1.10.287.110">
    <property type="entry name" value="DnaJ domain"/>
    <property type="match status" value="1"/>
</dbReference>
<evidence type="ECO:0000313" key="12">
    <source>
        <dbReference type="Proteomes" id="UP000241818"/>
    </source>
</evidence>
<feature type="signal peptide" evidence="9">
    <location>
        <begin position="1"/>
        <end position="24"/>
    </location>
</feature>
<dbReference type="PROSITE" id="PS50076">
    <property type="entry name" value="DNAJ_2"/>
    <property type="match status" value="1"/>
</dbReference>